<dbReference type="AlphaFoldDB" id="D6WS57"/>
<dbReference type="EMBL" id="KQ971354">
    <property type="protein sequence ID" value="EFA07088.1"/>
    <property type="molecule type" value="Genomic_DNA"/>
</dbReference>
<evidence type="ECO:0000313" key="2">
    <source>
        <dbReference type="EMBL" id="EFA07088.1"/>
    </source>
</evidence>
<organism evidence="2 3">
    <name type="scientific">Tribolium castaneum</name>
    <name type="common">Red flour beetle</name>
    <dbReference type="NCBI Taxonomy" id="7070"/>
    <lineage>
        <taxon>Eukaryota</taxon>
        <taxon>Metazoa</taxon>
        <taxon>Ecdysozoa</taxon>
        <taxon>Arthropoda</taxon>
        <taxon>Hexapoda</taxon>
        <taxon>Insecta</taxon>
        <taxon>Pterygota</taxon>
        <taxon>Neoptera</taxon>
        <taxon>Endopterygota</taxon>
        <taxon>Coleoptera</taxon>
        <taxon>Polyphaga</taxon>
        <taxon>Cucujiformia</taxon>
        <taxon>Tenebrionidae</taxon>
        <taxon>Tenebrionidae incertae sedis</taxon>
        <taxon>Tribolium</taxon>
    </lineage>
</organism>
<gene>
    <name evidence="2" type="primary">GLEAN_10077</name>
    <name evidence="2" type="ORF">TcasGA2_TC010077</name>
</gene>
<accession>D6WS57</accession>
<protein>
    <submittedName>
        <fullName evidence="2">Uncharacterized protein</fullName>
    </submittedName>
</protein>
<reference evidence="2 3" key="2">
    <citation type="journal article" date="2010" name="Nucleic Acids Res.">
        <title>BeetleBase in 2010: revisions to provide comprehensive genomic information for Tribolium castaneum.</title>
        <authorList>
            <person name="Kim H.S."/>
            <person name="Murphy T."/>
            <person name="Xia J."/>
            <person name="Caragea D."/>
            <person name="Park Y."/>
            <person name="Beeman R.W."/>
            <person name="Lorenzen M.D."/>
            <person name="Butcher S."/>
            <person name="Manak J.R."/>
            <person name="Brown S.J."/>
        </authorList>
    </citation>
    <scope>GENOME REANNOTATION</scope>
    <source>
        <strain evidence="2 3">Georgia GA2</strain>
    </source>
</reference>
<sequence>MPRDELTESEDVYKANGVRSQETQLMLRKDAPVTDKGGMRRNYQQAPSGVRDYDMCGPSSAQGINQTAKRQKMFRMHKHLLGWHVPLNHRTAGSSYKNFTFLSPQWTSVRMMYGIWQTEFC</sequence>
<evidence type="ECO:0000313" key="3">
    <source>
        <dbReference type="Proteomes" id="UP000007266"/>
    </source>
</evidence>
<keyword evidence="3" id="KW-1185">Reference proteome</keyword>
<name>D6WS57_TRICA</name>
<reference evidence="2 3" key="1">
    <citation type="journal article" date="2008" name="Nature">
        <title>The genome of the model beetle and pest Tribolium castaneum.</title>
        <authorList>
            <consortium name="Tribolium Genome Sequencing Consortium"/>
            <person name="Richards S."/>
            <person name="Gibbs R.A."/>
            <person name="Weinstock G.M."/>
            <person name="Brown S.J."/>
            <person name="Denell R."/>
            <person name="Beeman R.W."/>
            <person name="Gibbs R."/>
            <person name="Beeman R.W."/>
            <person name="Brown S.J."/>
            <person name="Bucher G."/>
            <person name="Friedrich M."/>
            <person name="Grimmelikhuijzen C.J."/>
            <person name="Klingler M."/>
            <person name="Lorenzen M."/>
            <person name="Richards S."/>
            <person name="Roth S."/>
            <person name="Schroder R."/>
            <person name="Tautz D."/>
            <person name="Zdobnov E.M."/>
            <person name="Muzny D."/>
            <person name="Gibbs R.A."/>
            <person name="Weinstock G.M."/>
            <person name="Attaway T."/>
            <person name="Bell S."/>
            <person name="Buhay C.J."/>
            <person name="Chandrabose M.N."/>
            <person name="Chavez D."/>
            <person name="Clerk-Blankenburg K.P."/>
            <person name="Cree A."/>
            <person name="Dao M."/>
            <person name="Davis C."/>
            <person name="Chacko J."/>
            <person name="Dinh H."/>
            <person name="Dugan-Rocha S."/>
            <person name="Fowler G."/>
            <person name="Garner T.T."/>
            <person name="Garnes J."/>
            <person name="Gnirke A."/>
            <person name="Hawes A."/>
            <person name="Hernandez J."/>
            <person name="Hines S."/>
            <person name="Holder M."/>
            <person name="Hume J."/>
            <person name="Jhangiani S.N."/>
            <person name="Joshi V."/>
            <person name="Khan Z.M."/>
            <person name="Jackson L."/>
            <person name="Kovar C."/>
            <person name="Kowis A."/>
            <person name="Lee S."/>
            <person name="Lewis L.R."/>
            <person name="Margolis J."/>
            <person name="Morgan M."/>
            <person name="Nazareth L.V."/>
            <person name="Nguyen N."/>
            <person name="Okwuonu G."/>
            <person name="Parker D."/>
            <person name="Richards S."/>
            <person name="Ruiz S.J."/>
            <person name="Santibanez J."/>
            <person name="Savard J."/>
            <person name="Scherer S.E."/>
            <person name="Schneider B."/>
            <person name="Sodergren E."/>
            <person name="Tautz D."/>
            <person name="Vattahil S."/>
            <person name="Villasana D."/>
            <person name="White C.S."/>
            <person name="Wright R."/>
            <person name="Park Y."/>
            <person name="Beeman R.W."/>
            <person name="Lord J."/>
            <person name="Oppert B."/>
            <person name="Lorenzen M."/>
            <person name="Brown S."/>
            <person name="Wang L."/>
            <person name="Savard J."/>
            <person name="Tautz D."/>
            <person name="Richards S."/>
            <person name="Weinstock G."/>
            <person name="Gibbs R.A."/>
            <person name="Liu Y."/>
            <person name="Worley K."/>
            <person name="Weinstock G."/>
            <person name="Elsik C.G."/>
            <person name="Reese J.T."/>
            <person name="Elhaik E."/>
            <person name="Landan G."/>
            <person name="Graur D."/>
            <person name="Arensburger P."/>
            <person name="Atkinson P."/>
            <person name="Beeman R.W."/>
            <person name="Beidler J."/>
            <person name="Brown S.J."/>
            <person name="Demuth J.P."/>
            <person name="Drury D.W."/>
            <person name="Du Y.Z."/>
            <person name="Fujiwara H."/>
            <person name="Lorenzen M."/>
            <person name="Maselli V."/>
            <person name="Osanai M."/>
            <person name="Park Y."/>
            <person name="Robertson H.M."/>
            <person name="Tu Z."/>
            <person name="Wang J.J."/>
            <person name="Wang S."/>
            <person name="Richards S."/>
            <person name="Song H."/>
            <person name="Zhang L."/>
            <person name="Sodergren E."/>
            <person name="Werner D."/>
            <person name="Stanke M."/>
            <person name="Morgenstern B."/>
            <person name="Solovyev V."/>
            <person name="Kosarev P."/>
            <person name="Brown G."/>
            <person name="Chen H.C."/>
            <person name="Ermolaeva O."/>
            <person name="Hlavina W."/>
            <person name="Kapustin Y."/>
            <person name="Kiryutin B."/>
            <person name="Kitts P."/>
            <person name="Maglott D."/>
            <person name="Pruitt K."/>
            <person name="Sapojnikov V."/>
            <person name="Souvorov A."/>
            <person name="Mackey A.J."/>
            <person name="Waterhouse R.M."/>
            <person name="Wyder S."/>
            <person name="Zdobnov E.M."/>
            <person name="Zdobnov E.M."/>
            <person name="Wyder S."/>
            <person name="Kriventseva E.V."/>
            <person name="Kadowaki T."/>
            <person name="Bork P."/>
            <person name="Aranda M."/>
            <person name="Bao R."/>
            <person name="Beermann A."/>
            <person name="Berns N."/>
            <person name="Bolognesi R."/>
            <person name="Bonneton F."/>
            <person name="Bopp D."/>
            <person name="Brown S.J."/>
            <person name="Bucher G."/>
            <person name="Butts T."/>
            <person name="Chaumot A."/>
            <person name="Denell R.E."/>
            <person name="Ferrier D.E."/>
            <person name="Friedrich M."/>
            <person name="Gordon C.M."/>
            <person name="Jindra M."/>
            <person name="Klingler M."/>
            <person name="Lan Q."/>
            <person name="Lattorff H.M."/>
            <person name="Laudet V."/>
            <person name="von Levetsow C."/>
            <person name="Liu Z."/>
            <person name="Lutz R."/>
            <person name="Lynch J.A."/>
            <person name="da Fonseca R.N."/>
            <person name="Posnien N."/>
            <person name="Reuter R."/>
            <person name="Roth S."/>
            <person name="Savard J."/>
            <person name="Schinko J.B."/>
            <person name="Schmitt C."/>
            <person name="Schoppmeier M."/>
            <person name="Schroder R."/>
            <person name="Shippy T.D."/>
            <person name="Simonnet F."/>
            <person name="Marques-Souza H."/>
            <person name="Tautz D."/>
            <person name="Tomoyasu Y."/>
            <person name="Trauner J."/>
            <person name="Van der Zee M."/>
            <person name="Vervoort M."/>
            <person name="Wittkopp N."/>
            <person name="Wimmer E.A."/>
            <person name="Yang X."/>
            <person name="Jones A.K."/>
            <person name="Sattelle D.B."/>
            <person name="Ebert P.R."/>
            <person name="Nelson D."/>
            <person name="Scott J.G."/>
            <person name="Beeman R.W."/>
            <person name="Muthukrishnan S."/>
            <person name="Kramer K.J."/>
            <person name="Arakane Y."/>
            <person name="Beeman R.W."/>
            <person name="Zhu Q."/>
            <person name="Hogenkamp D."/>
            <person name="Dixit R."/>
            <person name="Oppert B."/>
            <person name="Jiang H."/>
            <person name="Zou Z."/>
            <person name="Marshall J."/>
            <person name="Elpidina E."/>
            <person name="Vinokurov K."/>
            <person name="Oppert C."/>
            <person name="Zou Z."/>
            <person name="Evans J."/>
            <person name="Lu Z."/>
            <person name="Zhao P."/>
            <person name="Sumathipala N."/>
            <person name="Altincicek B."/>
            <person name="Vilcinskas A."/>
            <person name="Williams M."/>
            <person name="Hultmark D."/>
            <person name="Hetru C."/>
            <person name="Jiang H."/>
            <person name="Grimmelikhuijzen C.J."/>
            <person name="Hauser F."/>
            <person name="Cazzamali G."/>
            <person name="Williamson M."/>
            <person name="Park Y."/>
            <person name="Li B."/>
            <person name="Tanaka Y."/>
            <person name="Predel R."/>
            <person name="Neupert S."/>
            <person name="Schachtner J."/>
            <person name="Verleyen P."/>
            <person name="Raible F."/>
            <person name="Bork P."/>
            <person name="Friedrich M."/>
            <person name="Walden K.K."/>
            <person name="Robertson H.M."/>
            <person name="Angeli S."/>
            <person name="Foret S."/>
            <person name="Bucher G."/>
            <person name="Schuetz S."/>
            <person name="Maleszka R."/>
            <person name="Wimmer E.A."/>
            <person name="Beeman R.W."/>
            <person name="Lorenzen M."/>
            <person name="Tomoyasu Y."/>
            <person name="Miller S.C."/>
            <person name="Grossmann D."/>
            <person name="Bucher G."/>
        </authorList>
    </citation>
    <scope>NUCLEOTIDE SEQUENCE [LARGE SCALE GENOMIC DNA]</scope>
    <source>
        <strain evidence="2 3">Georgia GA2</strain>
    </source>
</reference>
<evidence type="ECO:0000256" key="1">
    <source>
        <dbReference type="SAM" id="MobiDB-lite"/>
    </source>
</evidence>
<dbReference type="HOGENOM" id="CLU_2041064_0_0_1"/>
<dbReference type="Proteomes" id="UP000007266">
    <property type="component" value="Linkage group 7"/>
</dbReference>
<dbReference type="InParanoid" id="D6WS57"/>
<proteinExistence type="predicted"/>
<feature type="region of interest" description="Disordered" evidence="1">
    <location>
        <begin position="1"/>
        <end position="65"/>
    </location>
</feature>